<proteinExistence type="inferred from homology"/>
<dbReference type="Pfam" id="PF12627">
    <property type="entry name" value="PolyA_pol_RNAbd"/>
    <property type="match status" value="1"/>
</dbReference>
<evidence type="ECO:0000259" key="12">
    <source>
        <dbReference type="Pfam" id="PF13735"/>
    </source>
</evidence>
<evidence type="ECO:0000313" key="14">
    <source>
        <dbReference type="Proteomes" id="UP001597497"/>
    </source>
</evidence>
<feature type="domain" description="tRNA nucleotidyltransferase/poly(A) polymerase RNA and SrmB- binding" evidence="11">
    <location>
        <begin position="177"/>
        <end position="231"/>
    </location>
</feature>
<dbReference type="RefSeq" id="WP_379930490.1">
    <property type="nucleotide sequence ID" value="NZ_JBHUMM010000043.1"/>
</dbReference>
<evidence type="ECO:0000256" key="2">
    <source>
        <dbReference type="ARBA" id="ARBA00022679"/>
    </source>
</evidence>
<dbReference type="GO" id="GO:0004810">
    <property type="term" value="F:CCA tRNA nucleotidyltransferase activity"/>
    <property type="evidence" value="ECO:0007669"/>
    <property type="project" value="UniProtKB-EC"/>
</dbReference>
<evidence type="ECO:0000256" key="8">
    <source>
        <dbReference type="ARBA" id="ARBA00022884"/>
    </source>
</evidence>
<reference evidence="14" key="1">
    <citation type="journal article" date="2019" name="Int. J. Syst. Evol. Microbiol.">
        <title>The Global Catalogue of Microorganisms (GCM) 10K type strain sequencing project: providing services to taxonomists for standard genome sequencing and annotation.</title>
        <authorList>
            <consortium name="The Broad Institute Genomics Platform"/>
            <consortium name="The Broad Institute Genome Sequencing Center for Infectious Disease"/>
            <person name="Wu L."/>
            <person name="Ma J."/>
        </authorList>
    </citation>
    <scope>NUCLEOTIDE SEQUENCE [LARGE SCALE GENOMIC DNA]</scope>
    <source>
        <strain evidence="14">KCTC 33676</strain>
    </source>
</reference>
<keyword evidence="8 9" id="KW-0694">RNA-binding</keyword>
<evidence type="ECO:0000256" key="1">
    <source>
        <dbReference type="ARBA" id="ARBA00001946"/>
    </source>
</evidence>
<evidence type="ECO:0000256" key="9">
    <source>
        <dbReference type="RuleBase" id="RU003953"/>
    </source>
</evidence>
<name>A0ABW5REV6_9BACL</name>
<dbReference type="Pfam" id="PF13735">
    <property type="entry name" value="tRNA_NucTran2_2"/>
    <property type="match status" value="1"/>
</dbReference>
<comment type="cofactor">
    <cofactor evidence="1">
        <name>Mg(2+)</name>
        <dbReference type="ChEBI" id="CHEBI:18420"/>
    </cofactor>
</comment>
<dbReference type="Gene3D" id="1.10.246.80">
    <property type="match status" value="1"/>
</dbReference>
<comment type="similarity">
    <text evidence="9">Belongs to the tRNA nucleotidyltransferase/poly(A) polymerase family.</text>
</comment>
<dbReference type="NCBIfam" id="NF009814">
    <property type="entry name" value="PRK13299.1"/>
    <property type="match status" value="1"/>
</dbReference>
<dbReference type="InterPro" id="IPR032810">
    <property type="entry name" value="CCA-adding_enz_C"/>
</dbReference>
<dbReference type="SUPFAM" id="SSF81301">
    <property type="entry name" value="Nucleotidyltransferase"/>
    <property type="match status" value="1"/>
</dbReference>
<feature type="domain" description="CCA-adding enzyme C-terminal" evidence="12">
    <location>
        <begin position="402"/>
        <end position="457"/>
    </location>
</feature>
<comment type="caution">
    <text evidence="13">The sequence shown here is derived from an EMBL/GenBank/DDBJ whole genome shotgun (WGS) entry which is preliminary data.</text>
</comment>
<keyword evidence="4 13" id="KW-0548">Nucleotidyltransferase</keyword>
<dbReference type="InterPro" id="IPR002646">
    <property type="entry name" value="PolA_pol_head_dom"/>
</dbReference>
<dbReference type="EC" id="2.7.7.72" evidence="13"/>
<evidence type="ECO:0000256" key="4">
    <source>
        <dbReference type="ARBA" id="ARBA00022695"/>
    </source>
</evidence>
<keyword evidence="14" id="KW-1185">Reference proteome</keyword>
<dbReference type="PANTHER" id="PTHR46173">
    <property type="entry name" value="CCA TRNA NUCLEOTIDYLTRANSFERASE 1, MITOCHONDRIAL"/>
    <property type="match status" value="1"/>
</dbReference>
<evidence type="ECO:0000256" key="6">
    <source>
        <dbReference type="ARBA" id="ARBA00022741"/>
    </source>
</evidence>
<dbReference type="InterPro" id="IPR032828">
    <property type="entry name" value="PolyA_RNA-bd"/>
</dbReference>
<sequence length="465" mass="53481">MEVGKLNLSEMEQEGARVLEQLEQHGFLAFFVGGYVRDKLMDAPISDIDIATSASPEQVMTVFPRHAATGLQHGTVTVIQPLYTFEVTTFRTESDYADYRRPQKVAFVQSLEEDLKRRDFTINAMAFDRFFQLYDPFDGCRDMTNKLIRAVGKARERFEEDALRIIRCLRFAVKYQFAIDAETFAAIHDRKKLLKHIAMERVYAEWEKMMASDYPAQGIRLLVESGVLEHVKEPLPASRAAWESCLHEPFLQSLQQLGDSSLRWIRLIDMLGLSEKETANWADSLRMSNERKTMLVQAVRGLRILQTWEAQWETQGETEFTEWQEEWRAARQRTHLGEEASYQGDSDKRFENQFKLWVLKTGKETVLRILDISRVRASSEDQTASAEPSSFWSWIECHGRKWLSEMPVHALKDLSVTGKDLMAQGMKPGPQLGEMLGKLLEEAALGHLPNRREALLKRAIDGSPE</sequence>
<dbReference type="Proteomes" id="UP001597497">
    <property type="component" value="Unassembled WGS sequence"/>
</dbReference>
<feature type="domain" description="Poly A polymerase head" evidence="10">
    <location>
        <begin position="29"/>
        <end position="149"/>
    </location>
</feature>
<evidence type="ECO:0000259" key="10">
    <source>
        <dbReference type="Pfam" id="PF01743"/>
    </source>
</evidence>
<keyword evidence="6" id="KW-0547">Nucleotide-binding</keyword>
<dbReference type="InterPro" id="IPR043519">
    <property type="entry name" value="NT_sf"/>
</dbReference>
<keyword evidence="3" id="KW-0819">tRNA processing</keyword>
<dbReference type="Gene3D" id="1.10.3090.10">
    <property type="entry name" value="cca-adding enzyme, domain 2"/>
    <property type="match status" value="1"/>
</dbReference>
<dbReference type="CDD" id="cd05398">
    <property type="entry name" value="NT_ClassII-CCAase"/>
    <property type="match status" value="1"/>
</dbReference>
<keyword evidence="7" id="KW-0460">Magnesium</keyword>
<organism evidence="13 14">
    <name type="scientific">Marinicrinis sediminis</name>
    <dbReference type="NCBI Taxonomy" id="1652465"/>
    <lineage>
        <taxon>Bacteria</taxon>
        <taxon>Bacillati</taxon>
        <taxon>Bacillota</taxon>
        <taxon>Bacilli</taxon>
        <taxon>Bacillales</taxon>
        <taxon>Paenibacillaceae</taxon>
    </lineage>
</organism>
<protein>
    <submittedName>
        <fullName evidence="13">CCA tRNA nucleotidyltransferase</fullName>
        <ecNumber evidence="13">2.7.7.72</ecNumber>
    </submittedName>
</protein>
<evidence type="ECO:0000256" key="3">
    <source>
        <dbReference type="ARBA" id="ARBA00022694"/>
    </source>
</evidence>
<keyword evidence="5" id="KW-0479">Metal-binding</keyword>
<dbReference type="SUPFAM" id="SSF81891">
    <property type="entry name" value="Poly A polymerase C-terminal region-like"/>
    <property type="match status" value="1"/>
</dbReference>
<accession>A0ABW5REV6</accession>
<evidence type="ECO:0000313" key="13">
    <source>
        <dbReference type="EMBL" id="MFD2672929.1"/>
    </source>
</evidence>
<dbReference type="Pfam" id="PF01743">
    <property type="entry name" value="PolyA_pol"/>
    <property type="match status" value="1"/>
</dbReference>
<dbReference type="EMBL" id="JBHUMM010000043">
    <property type="protein sequence ID" value="MFD2672929.1"/>
    <property type="molecule type" value="Genomic_DNA"/>
</dbReference>
<dbReference type="InterPro" id="IPR050264">
    <property type="entry name" value="Bact_CCA-adding_enz_type3_sf"/>
</dbReference>
<dbReference type="PANTHER" id="PTHR46173:SF1">
    <property type="entry name" value="CCA TRNA NUCLEOTIDYLTRANSFERASE 1, MITOCHONDRIAL"/>
    <property type="match status" value="1"/>
</dbReference>
<gene>
    <name evidence="13" type="ORF">ACFSUC_15270</name>
</gene>
<evidence type="ECO:0000259" key="11">
    <source>
        <dbReference type="Pfam" id="PF12627"/>
    </source>
</evidence>
<dbReference type="Gene3D" id="3.30.460.10">
    <property type="entry name" value="Beta Polymerase, domain 2"/>
    <property type="match status" value="1"/>
</dbReference>
<evidence type="ECO:0000256" key="5">
    <source>
        <dbReference type="ARBA" id="ARBA00022723"/>
    </source>
</evidence>
<evidence type="ECO:0000256" key="7">
    <source>
        <dbReference type="ARBA" id="ARBA00022842"/>
    </source>
</evidence>
<keyword evidence="2 9" id="KW-0808">Transferase</keyword>